<dbReference type="InterPro" id="IPR028974">
    <property type="entry name" value="TSP_type-3_rpt"/>
</dbReference>
<sequence length="867" mass="91028">MRSSKYFLGLALFSFATVGLAVAPLVSGCTDQTVDRPARLTRDAGGDRPEPGGESELKPNASVKVTECSRPAIAAPASGTCQVTKPGTGARVFQGTVLLPDETLHRGEVVVGEDGNILCGACDCSTVAQYAAASVVQCADGVISPGLVNPHDHITYANNAPVGHGTERYAHRHEWRIGLNGHTKITYKASAPQNVVRFAELRFVMGGVTSIAGAGGQPGLVRNLDSSDPVQLEGLPVQPADSDTFPLGDSNGTMRTSDCTYGTSRTKTSAVQALDGYLPHISEGINAEAHNELACSNVDDATQSKYDLLGRQTAVIHGIAVTEADALAFRKNQTSLVWSPRSNIDLYGNTAPVTLLDAAGVRISLGTDWVPSGSMNMLRELKCADDLNTKYFGKHFSDSDLWRMATENGAFAVGAQGLIGAIKPGYVADLAIFNGKDKKDHRAVIDAGVEDVALVLRGGKVLYGDAALLDDAVIGAADCEALDVCSVAKKACVARDSGGSVKLADIKGAGEAFYPLFFCRGEVPKDEPSCTPYREEYKDGIKDGDQDGDGVADDADNCPTMFNPPRGADGDEQADGDGDGRGDACDRCPGDPANTCPVRGGAAQNQDGKPPADPNDTDGDGVVNGKDNCPEQANTDQADGDGDGWGDACDKCGTANAGATPCAVTVAQIRNAQAAEHPKQHGVVGIGDAYVTALTPYDNKSPQGFYVQTGTDAYNGIYVLTGSNRYGVAIGSKVKVEGFYVENFGVSQINASRVTIDPVETKIFDPIEVAVSDIVTGGSKAETYESMLLKINGPLTVTDDAPDKDIKSFEFVVTGGLRIDDLIFTKFKDSVVPPKGTTYSGMRGILYYSFSNTKLAPRDANDMPKAP</sequence>
<feature type="compositionally biased region" description="Basic and acidic residues" evidence="3">
    <location>
        <begin position="578"/>
        <end position="589"/>
    </location>
</feature>
<reference evidence="6" key="1">
    <citation type="submission" date="2021-12" db="EMBL/GenBank/DDBJ databases">
        <title>Discovery of the Pendulisporaceae a myxobacterial family with distinct sporulation behavior and unique specialized metabolism.</title>
        <authorList>
            <person name="Garcia R."/>
            <person name="Popoff A."/>
            <person name="Bader C.D."/>
            <person name="Loehr J."/>
            <person name="Walesch S."/>
            <person name="Walt C."/>
            <person name="Boldt J."/>
            <person name="Bunk B."/>
            <person name="Haeckl F.J.F.P.J."/>
            <person name="Gunesch A.P."/>
            <person name="Birkelbach J."/>
            <person name="Nuebel U."/>
            <person name="Pietschmann T."/>
            <person name="Bach T."/>
            <person name="Mueller R."/>
        </authorList>
    </citation>
    <scope>NUCLEOTIDE SEQUENCE</scope>
    <source>
        <strain evidence="6">MSr11367</strain>
    </source>
</reference>
<dbReference type="InterPro" id="IPR011059">
    <property type="entry name" value="Metal-dep_hydrolase_composite"/>
</dbReference>
<dbReference type="PROSITE" id="PS51257">
    <property type="entry name" value="PROKAR_LIPOPROTEIN"/>
    <property type="match status" value="1"/>
</dbReference>
<evidence type="ECO:0000259" key="5">
    <source>
        <dbReference type="Pfam" id="PF01979"/>
    </source>
</evidence>
<evidence type="ECO:0000256" key="1">
    <source>
        <dbReference type="ARBA" id="ARBA00022729"/>
    </source>
</evidence>
<dbReference type="Proteomes" id="UP001374803">
    <property type="component" value="Chromosome"/>
</dbReference>
<dbReference type="Pfam" id="PF02412">
    <property type="entry name" value="TSP_3"/>
    <property type="match status" value="2"/>
</dbReference>
<dbReference type="Gene3D" id="3.20.20.140">
    <property type="entry name" value="Metal-dependent hydrolases"/>
    <property type="match status" value="1"/>
</dbReference>
<dbReference type="Gene3D" id="4.10.1080.10">
    <property type="entry name" value="TSP type-3 repeat"/>
    <property type="match status" value="1"/>
</dbReference>
<keyword evidence="7" id="KW-1185">Reference proteome</keyword>
<evidence type="ECO:0000256" key="2">
    <source>
        <dbReference type="ARBA" id="ARBA00022801"/>
    </source>
</evidence>
<dbReference type="InterPro" id="IPR006680">
    <property type="entry name" value="Amidohydro-rel"/>
</dbReference>
<feature type="compositionally biased region" description="Acidic residues" evidence="3">
    <location>
        <begin position="546"/>
        <end position="556"/>
    </location>
</feature>
<dbReference type="RefSeq" id="WP_394833953.1">
    <property type="nucleotide sequence ID" value="NZ_CP089929.1"/>
</dbReference>
<keyword evidence="1 4" id="KW-0732">Signal</keyword>
<feature type="compositionally biased region" description="Basic and acidic residues" evidence="3">
    <location>
        <begin position="36"/>
        <end position="57"/>
    </location>
</feature>
<evidence type="ECO:0000256" key="3">
    <source>
        <dbReference type="SAM" id="MobiDB-lite"/>
    </source>
</evidence>
<proteinExistence type="predicted"/>
<protein>
    <submittedName>
        <fullName evidence="6">Amidohydrolase family protein</fullName>
    </submittedName>
</protein>
<dbReference type="InterPro" id="IPR032466">
    <property type="entry name" value="Metal_Hydrolase"/>
</dbReference>
<feature type="domain" description="Amidohydrolase-related" evidence="5">
    <location>
        <begin position="298"/>
        <end position="461"/>
    </location>
</feature>
<evidence type="ECO:0000313" key="6">
    <source>
        <dbReference type="EMBL" id="WXB04314.1"/>
    </source>
</evidence>
<evidence type="ECO:0000313" key="7">
    <source>
        <dbReference type="Proteomes" id="UP001374803"/>
    </source>
</evidence>
<gene>
    <name evidence="6" type="ORF">LVJ94_46355</name>
</gene>
<keyword evidence="2" id="KW-0378">Hydrolase</keyword>
<feature type="region of interest" description="Disordered" evidence="3">
    <location>
        <begin position="36"/>
        <end position="61"/>
    </location>
</feature>
<organism evidence="6 7">
    <name type="scientific">Pendulispora rubella</name>
    <dbReference type="NCBI Taxonomy" id="2741070"/>
    <lineage>
        <taxon>Bacteria</taxon>
        <taxon>Pseudomonadati</taxon>
        <taxon>Myxococcota</taxon>
        <taxon>Myxococcia</taxon>
        <taxon>Myxococcales</taxon>
        <taxon>Sorangiineae</taxon>
        <taxon>Pendulisporaceae</taxon>
        <taxon>Pendulispora</taxon>
    </lineage>
</organism>
<dbReference type="InterPro" id="IPR003367">
    <property type="entry name" value="Thrombospondin_3-like_rpt"/>
</dbReference>
<dbReference type="EMBL" id="CP089983">
    <property type="protein sequence ID" value="WXB04314.1"/>
    <property type="molecule type" value="Genomic_DNA"/>
</dbReference>
<name>A0ABZ2L050_9BACT</name>
<dbReference type="SUPFAM" id="SSF103647">
    <property type="entry name" value="TSP type-3 repeat"/>
    <property type="match status" value="1"/>
</dbReference>
<dbReference type="PANTHER" id="PTHR43794">
    <property type="entry name" value="AMINOHYDROLASE SSNA-RELATED"/>
    <property type="match status" value="1"/>
</dbReference>
<dbReference type="SUPFAM" id="SSF51338">
    <property type="entry name" value="Composite domain of metallo-dependent hydrolases"/>
    <property type="match status" value="1"/>
</dbReference>
<dbReference type="PANTHER" id="PTHR43794:SF11">
    <property type="entry name" value="AMIDOHYDROLASE-RELATED DOMAIN-CONTAINING PROTEIN"/>
    <property type="match status" value="1"/>
</dbReference>
<feature type="region of interest" description="Disordered" evidence="3">
    <location>
        <begin position="529"/>
        <end position="642"/>
    </location>
</feature>
<dbReference type="InterPro" id="IPR050287">
    <property type="entry name" value="MTA/SAH_deaminase"/>
</dbReference>
<accession>A0ABZ2L050</accession>
<feature type="compositionally biased region" description="Basic and acidic residues" evidence="3">
    <location>
        <begin position="529"/>
        <end position="545"/>
    </location>
</feature>
<evidence type="ECO:0000256" key="4">
    <source>
        <dbReference type="SAM" id="SignalP"/>
    </source>
</evidence>
<feature type="chain" id="PRO_5046252803" evidence="4">
    <location>
        <begin position="24"/>
        <end position="867"/>
    </location>
</feature>
<feature type="signal peptide" evidence="4">
    <location>
        <begin position="1"/>
        <end position="23"/>
    </location>
</feature>
<dbReference type="Pfam" id="PF01979">
    <property type="entry name" value="Amidohydro_1"/>
    <property type="match status" value="1"/>
</dbReference>
<dbReference type="SUPFAM" id="SSF51556">
    <property type="entry name" value="Metallo-dependent hydrolases"/>
    <property type="match status" value="1"/>
</dbReference>